<dbReference type="PANTHER" id="PTHR23236:SF119">
    <property type="entry name" value="NUCLEAR RNA-BINDING PROTEIN SART-3"/>
    <property type="match status" value="1"/>
</dbReference>
<evidence type="ECO:0000256" key="2">
    <source>
        <dbReference type="ARBA" id="ARBA00022884"/>
    </source>
</evidence>
<evidence type="ECO:0000256" key="3">
    <source>
        <dbReference type="PROSITE-ProRule" id="PRU00176"/>
    </source>
</evidence>
<feature type="domain" description="RRM" evidence="5">
    <location>
        <begin position="305"/>
        <end position="378"/>
    </location>
</feature>
<dbReference type="EMBL" id="BMAV01014361">
    <property type="protein sequence ID" value="GFY62705.1"/>
    <property type="molecule type" value="Genomic_DNA"/>
</dbReference>
<dbReference type="Pfam" id="PF00076">
    <property type="entry name" value="RRM_1"/>
    <property type="match status" value="3"/>
</dbReference>
<feature type="compositionally biased region" description="Acidic residues" evidence="4">
    <location>
        <begin position="30"/>
        <end position="61"/>
    </location>
</feature>
<keyword evidence="1" id="KW-0677">Repeat</keyword>
<feature type="region of interest" description="Disordered" evidence="4">
    <location>
        <begin position="1"/>
        <end position="102"/>
    </location>
</feature>
<keyword evidence="7" id="KW-1185">Reference proteome</keyword>
<name>A0A8X7CDZ3_9ARAC</name>
<dbReference type="InterPro" id="IPR012677">
    <property type="entry name" value="Nucleotide-bd_a/b_plait_sf"/>
</dbReference>
<reference evidence="6" key="1">
    <citation type="submission" date="2020-08" db="EMBL/GenBank/DDBJ databases">
        <title>Multicomponent nature underlies the extraordinary mechanical properties of spider dragline silk.</title>
        <authorList>
            <person name="Kono N."/>
            <person name="Nakamura H."/>
            <person name="Mori M."/>
            <person name="Yoshida Y."/>
            <person name="Ohtoshi R."/>
            <person name="Malay A.D."/>
            <person name="Moran D.A.P."/>
            <person name="Tomita M."/>
            <person name="Numata K."/>
            <person name="Arakawa K."/>
        </authorList>
    </citation>
    <scope>NUCLEOTIDE SEQUENCE</scope>
</reference>
<evidence type="ECO:0000256" key="4">
    <source>
        <dbReference type="SAM" id="MobiDB-lite"/>
    </source>
</evidence>
<dbReference type="Gene3D" id="3.30.70.330">
    <property type="match status" value="3"/>
</dbReference>
<dbReference type="SMART" id="SM00360">
    <property type="entry name" value="RRM"/>
    <property type="match status" value="3"/>
</dbReference>
<dbReference type="OrthoDB" id="6437583at2759"/>
<feature type="compositionally biased region" description="Basic and acidic residues" evidence="4">
    <location>
        <begin position="386"/>
        <end position="404"/>
    </location>
</feature>
<dbReference type="InterPro" id="IPR000504">
    <property type="entry name" value="RRM_dom"/>
</dbReference>
<evidence type="ECO:0000256" key="1">
    <source>
        <dbReference type="ARBA" id="ARBA00022737"/>
    </source>
</evidence>
<evidence type="ECO:0000259" key="5">
    <source>
        <dbReference type="PROSITE" id="PS50102"/>
    </source>
</evidence>
<dbReference type="SUPFAM" id="SSF54928">
    <property type="entry name" value="RNA-binding domain, RBD"/>
    <property type="match status" value="3"/>
</dbReference>
<sequence>MMNLRKRNTDPGKSAQAKKCKKAFNVDNSNDSDDHDEDEDDHDEDDDDDEDEDDEDDDEEQEQKNDVNTPIKGADKSEKPQTSKAKTPKNEIQEKGSSAEVSEILEETAQRREMDLRTLFVGNLPANTTPNELKALSSDITEVIPRAKSHCFIRFASEEKADVNYKALQGKELKSHLLNVDYIGEKRKNFQKEETKEKISLETLYVGNLPMDVTSDELKALTADIEVVCLPKKFQNPLNPYAFITFASKEEAYANYKALQGKKLRGRVLKIQFARENILKKAQRKIKEVSEILEETAQRRERNLRTLFVGNLPANTTPNELKALSSDITDVIPGAKSNFFQGYCCIIFASEKKADANYKALQGKELKGHLLVVDYMGEKCKNIQEKETKGKNKKKFQQENDLPKKGKFTKKRIVKLKG</sequence>
<dbReference type="Proteomes" id="UP000886998">
    <property type="component" value="Unassembled WGS sequence"/>
</dbReference>
<gene>
    <name evidence="6" type="primary">NCL1_46813</name>
    <name evidence="6" type="ORF">TNIN_363721</name>
</gene>
<feature type="region of interest" description="Disordered" evidence="4">
    <location>
        <begin position="386"/>
        <end position="407"/>
    </location>
</feature>
<dbReference type="PANTHER" id="PTHR23236">
    <property type="entry name" value="EUKARYOTIC TRANSLATION INITIATION FACTOR 4B/4H"/>
    <property type="match status" value="1"/>
</dbReference>
<evidence type="ECO:0000313" key="7">
    <source>
        <dbReference type="Proteomes" id="UP000886998"/>
    </source>
</evidence>
<proteinExistence type="predicted"/>
<organism evidence="6 7">
    <name type="scientific">Trichonephila inaurata madagascariensis</name>
    <dbReference type="NCBI Taxonomy" id="2747483"/>
    <lineage>
        <taxon>Eukaryota</taxon>
        <taxon>Metazoa</taxon>
        <taxon>Ecdysozoa</taxon>
        <taxon>Arthropoda</taxon>
        <taxon>Chelicerata</taxon>
        <taxon>Arachnida</taxon>
        <taxon>Araneae</taxon>
        <taxon>Araneomorphae</taxon>
        <taxon>Entelegynae</taxon>
        <taxon>Araneoidea</taxon>
        <taxon>Nephilidae</taxon>
        <taxon>Trichonephila</taxon>
        <taxon>Trichonephila inaurata</taxon>
    </lineage>
</organism>
<feature type="domain" description="RRM" evidence="5">
    <location>
        <begin position="117"/>
        <end position="185"/>
    </location>
</feature>
<feature type="domain" description="RRM" evidence="5">
    <location>
        <begin position="202"/>
        <end position="276"/>
    </location>
</feature>
<dbReference type="GO" id="GO:0003723">
    <property type="term" value="F:RNA binding"/>
    <property type="evidence" value="ECO:0007669"/>
    <property type="project" value="UniProtKB-UniRule"/>
</dbReference>
<dbReference type="CDD" id="cd00590">
    <property type="entry name" value="RRM_SF"/>
    <property type="match status" value="1"/>
</dbReference>
<comment type="caution">
    <text evidence="6">The sequence shown here is derived from an EMBL/GenBank/DDBJ whole genome shotgun (WGS) entry which is preliminary data.</text>
</comment>
<protein>
    <submittedName>
        <fullName evidence="6">Multiple RNA-binding domain-containing protein 1</fullName>
    </submittedName>
</protein>
<evidence type="ECO:0000313" key="6">
    <source>
        <dbReference type="EMBL" id="GFY62705.1"/>
    </source>
</evidence>
<dbReference type="PROSITE" id="PS50102">
    <property type="entry name" value="RRM"/>
    <property type="match status" value="3"/>
</dbReference>
<accession>A0A8X7CDZ3</accession>
<dbReference type="InterPro" id="IPR035979">
    <property type="entry name" value="RBD_domain_sf"/>
</dbReference>
<keyword evidence="2 3" id="KW-0694">RNA-binding</keyword>
<dbReference type="AlphaFoldDB" id="A0A8X7CDZ3"/>